<dbReference type="PIRSF" id="PIRSF006779">
    <property type="entry name" value="UCP006779"/>
    <property type="match status" value="1"/>
</dbReference>
<dbReference type="Pfam" id="PF01887">
    <property type="entry name" value="SAM_HAT_N"/>
    <property type="match status" value="1"/>
</dbReference>
<keyword evidence="1" id="KW-0949">S-adenosyl-L-methionine</keyword>
<dbReference type="InterPro" id="IPR023228">
    <property type="entry name" value="SAM_OH_AdoTrfase_N_sf"/>
</dbReference>
<feature type="domain" description="S-adenosyl-l-methionine hydroxide adenosyltransferase C-terminal" evidence="4">
    <location>
        <begin position="206"/>
        <end position="299"/>
    </location>
</feature>
<dbReference type="InterPro" id="IPR023227">
    <property type="entry name" value="SAM_OH_AdoTrfase_C_sf"/>
</dbReference>
<reference evidence="5 6" key="1">
    <citation type="submission" date="2022-10" db="EMBL/GenBank/DDBJ databases">
        <title>paucibacter sp. hw8 Genome sequencing.</title>
        <authorList>
            <person name="Park S."/>
        </authorList>
    </citation>
    <scope>NUCLEOTIDE SEQUENCE [LARGE SCALE GENOMIC DNA]</scope>
    <source>
        <strain evidence="6">hw8</strain>
    </source>
</reference>
<comment type="caution">
    <text evidence="5">The sequence shown here is derived from an EMBL/GenBank/DDBJ whole genome shotgun (WGS) entry which is preliminary data.</text>
</comment>
<dbReference type="SUPFAM" id="SSF101852">
    <property type="entry name" value="Bacterial fluorinating enzyme, C-terminal domain"/>
    <property type="match status" value="1"/>
</dbReference>
<dbReference type="PANTHER" id="PTHR35092">
    <property type="entry name" value="CHLORINASE MJ1651"/>
    <property type="match status" value="1"/>
</dbReference>
<dbReference type="SUPFAM" id="SSF102522">
    <property type="entry name" value="Bacterial fluorinating enzyme, N-terminal domain"/>
    <property type="match status" value="1"/>
</dbReference>
<organism evidence="5 6">
    <name type="scientific">Roseateles koreensis</name>
    <dbReference type="NCBI Taxonomy" id="2987526"/>
    <lineage>
        <taxon>Bacteria</taxon>
        <taxon>Pseudomonadati</taxon>
        <taxon>Pseudomonadota</taxon>
        <taxon>Betaproteobacteria</taxon>
        <taxon>Burkholderiales</taxon>
        <taxon>Sphaerotilaceae</taxon>
        <taxon>Roseateles</taxon>
    </lineage>
</organism>
<feature type="domain" description="S-adenosyl-l-methionine hydroxide adenosyltransferase N-terminal" evidence="3">
    <location>
        <begin position="32"/>
        <end position="181"/>
    </location>
</feature>
<dbReference type="Pfam" id="PF20257">
    <property type="entry name" value="SAM_HAT_C"/>
    <property type="match status" value="1"/>
</dbReference>
<sequence>MNMKPFGQGGRALLLGATLALTMGWAQARTPLVLMTDFGQADGAVSAMRGVAFGVDEGLNVSDLSHQIPDFDIWTGAYRLYQTANYWPKGSVFVTVVDPGVGTLRKSVVLKTKTGHYYVGPNNGLYTLVGERDGVEALREIDENVNRLPGSAESYTFHGRDVYAYTGARLASGQISFEQVGPALDVASLVKLDYQKPQRQGDTLAGNIPVLDVNFGNVWSNIPKSMLDGLNLKPGEKLRVRFYQGKRLVAQVVAPFENSFGGVAPGKPMVYVNSLLNLSVAINQGNFAKLHKIQSGADWHLDVSKAH</sequence>
<keyword evidence="6" id="KW-1185">Reference proteome</keyword>
<dbReference type="Gene3D" id="3.40.50.10790">
    <property type="entry name" value="S-adenosyl-l-methionine hydroxide adenosyltransferase, N-terminal"/>
    <property type="match status" value="1"/>
</dbReference>
<dbReference type="EMBL" id="JAQQXS010000013">
    <property type="protein sequence ID" value="MDC8786451.1"/>
    <property type="molecule type" value="Genomic_DNA"/>
</dbReference>
<dbReference type="RefSeq" id="WP_273597563.1">
    <property type="nucleotide sequence ID" value="NZ_JAQQXS010000013.1"/>
</dbReference>
<evidence type="ECO:0000256" key="2">
    <source>
        <dbReference type="ARBA" id="ARBA00024035"/>
    </source>
</evidence>
<gene>
    <name evidence="5" type="ORF">PRZ01_14770</name>
</gene>
<dbReference type="InterPro" id="IPR046469">
    <property type="entry name" value="SAM_HAT_N"/>
</dbReference>
<dbReference type="PANTHER" id="PTHR35092:SF1">
    <property type="entry name" value="CHLORINASE MJ1651"/>
    <property type="match status" value="1"/>
</dbReference>
<comment type="similarity">
    <text evidence="2">Belongs to the SAM hydrolase / SAM-dependent halogenase family.</text>
</comment>
<accession>A0ABT5KUG2</accession>
<name>A0ABT5KUG2_9BURK</name>
<proteinExistence type="inferred from homology"/>
<dbReference type="Proteomes" id="UP001219862">
    <property type="component" value="Unassembled WGS sequence"/>
</dbReference>
<evidence type="ECO:0000259" key="3">
    <source>
        <dbReference type="Pfam" id="PF01887"/>
    </source>
</evidence>
<evidence type="ECO:0000313" key="5">
    <source>
        <dbReference type="EMBL" id="MDC8786451.1"/>
    </source>
</evidence>
<dbReference type="InterPro" id="IPR046470">
    <property type="entry name" value="SAM_HAT_C"/>
</dbReference>
<evidence type="ECO:0000259" key="4">
    <source>
        <dbReference type="Pfam" id="PF20257"/>
    </source>
</evidence>
<dbReference type="InterPro" id="IPR002747">
    <property type="entry name" value="SAM_OH_AdoTrfase"/>
</dbReference>
<dbReference type="Gene3D" id="2.40.30.90">
    <property type="entry name" value="Bacterial fluorinating enzyme like"/>
    <property type="match status" value="1"/>
</dbReference>
<protein>
    <submittedName>
        <fullName evidence="5">S-adenosyl-l-methionine hydroxide adenosyltransferase family protein</fullName>
    </submittedName>
</protein>
<evidence type="ECO:0000313" key="6">
    <source>
        <dbReference type="Proteomes" id="UP001219862"/>
    </source>
</evidence>
<evidence type="ECO:0000256" key="1">
    <source>
        <dbReference type="ARBA" id="ARBA00022691"/>
    </source>
</evidence>